<dbReference type="Proteomes" id="UP000029738">
    <property type="component" value="Unassembled WGS sequence"/>
</dbReference>
<keyword evidence="2" id="KW-1185">Reference proteome</keyword>
<proteinExistence type="predicted"/>
<reference evidence="1" key="1">
    <citation type="journal article" date="2015" name="Genome Announc.">
        <title>Draft Genome Sequence of Tolypothrix boutellei Strain VB521301.</title>
        <authorList>
            <person name="Chandrababunaidu M.M."/>
            <person name="Singh D."/>
            <person name="Sen D."/>
            <person name="Bhan S."/>
            <person name="Das S."/>
            <person name="Gupta A."/>
            <person name="Adhikary S.P."/>
            <person name="Tripathy S."/>
        </authorList>
    </citation>
    <scope>NUCLEOTIDE SEQUENCE</scope>
    <source>
        <strain evidence="1">VB521301</strain>
    </source>
</reference>
<organism evidence="1 2">
    <name type="scientific">Tolypothrix bouteillei VB521301</name>
    <dbReference type="NCBI Taxonomy" id="1479485"/>
    <lineage>
        <taxon>Bacteria</taxon>
        <taxon>Bacillati</taxon>
        <taxon>Cyanobacteriota</taxon>
        <taxon>Cyanophyceae</taxon>
        <taxon>Nostocales</taxon>
        <taxon>Tolypothrichaceae</taxon>
        <taxon>Tolypothrix</taxon>
    </lineage>
</organism>
<evidence type="ECO:0000313" key="2">
    <source>
        <dbReference type="Proteomes" id="UP000029738"/>
    </source>
</evidence>
<dbReference type="EMBL" id="JHEG04000001">
    <property type="protein sequence ID" value="KAF3886488.1"/>
    <property type="molecule type" value="Genomic_DNA"/>
</dbReference>
<dbReference type="AlphaFoldDB" id="A0A8S9T339"/>
<sequence>MTDACYAYMRWGATAKVKDLESKYSHLITRSPNKQNPANYHVELTQTSSTTSGGSHLLDLMTVMKASRILSEEMVLITNRG</sequence>
<comment type="caution">
    <text evidence="1">The sequence shown here is derived from an EMBL/GenBank/DDBJ whole genome shotgun (WGS) entry which is preliminary data.</text>
</comment>
<protein>
    <submittedName>
        <fullName evidence="1">Uncharacterized protein</fullName>
    </submittedName>
</protein>
<accession>A0A8S9T339</accession>
<dbReference type="OrthoDB" id="9977612at2"/>
<evidence type="ECO:0000313" key="1">
    <source>
        <dbReference type="EMBL" id="KAF3886488.1"/>
    </source>
</evidence>
<reference evidence="1" key="2">
    <citation type="submission" date="2019-11" db="EMBL/GenBank/DDBJ databases">
        <title>Improved Assembly of Tolypothrix boutellei genome.</title>
        <authorList>
            <person name="Sarangi A.N."/>
            <person name="Mukherjee M."/>
            <person name="Ghosh S."/>
            <person name="Singh D."/>
            <person name="Das A."/>
            <person name="Kant S."/>
            <person name="Prusty A."/>
            <person name="Tripathy S."/>
        </authorList>
    </citation>
    <scope>NUCLEOTIDE SEQUENCE</scope>
    <source>
        <strain evidence="1">VB521301</strain>
    </source>
</reference>
<name>A0A8S9T339_9CYAN</name>
<dbReference type="RefSeq" id="WP_137986285.1">
    <property type="nucleotide sequence ID" value="NZ_JHEG04000001.1"/>
</dbReference>
<gene>
    <name evidence="1" type="ORF">DA73_0400014115</name>
</gene>